<gene>
    <name evidence="2" type="ORF">GCM10022285_66150</name>
</gene>
<reference evidence="3" key="1">
    <citation type="journal article" date="2019" name="Int. J. Syst. Evol. Microbiol.">
        <title>The Global Catalogue of Microorganisms (GCM) 10K type strain sequencing project: providing services to taxonomists for standard genome sequencing and annotation.</title>
        <authorList>
            <consortium name="The Broad Institute Genomics Platform"/>
            <consortium name="The Broad Institute Genome Sequencing Center for Infectious Disease"/>
            <person name="Wu L."/>
            <person name="Ma J."/>
        </authorList>
    </citation>
    <scope>NUCLEOTIDE SEQUENCE [LARGE SCALE GENOMIC DNA]</scope>
    <source>
        <strain evidence="3">JCM 17589</strain>
    </source>
</reference>
<protein>
    <submittedName>
        <fullName evidence="2">Uncharacterized protein</fullName>
    </submittedName>
</protein>
<name>A0ABP7ZC36_9ACTN</name>
<dbReference type="Proteomes" id="UP001501845">
    <property type="component" value="Unassembled WGS sequence"/>
</dbReference>
<evidence type="ECO:0000313" key="2">
    <source>
        <dbReference type="EMBL" id="GAA4153011.1"/>
    </source>
</evidence>
<evidence type="ECO:0000256" key="1">
    <source>
        <dbReference type="SAM" id="MobiDB-lite"/>
    </source>
</evidence>
<feature type="region of interest" description="Disordered" evidence="1">
    <location>
        <begin position="1"/>
        <end position="25"/>
    </location>
</feature>
<feature type="compositionally biased region" description="Low complexity" evidence="1">
    <location>
        <begin position="1"/>
        <end position="15"/>
    </location>
</feature>
<sequence length="99" mass="10475">MAARRPAPRGTAPHRYAGPPTARPPGVLTPCRYLPYAVRALPHPARGDALRGLHGPPPPVRLPPGGSFCLHGGPLHAPGGPRIAFALNLLQRKQEVSLH</sequence>
<organism evidence="2 3">
    <name type="scientific">Streptomyces tunisiensis</name>
    <dbReference type="NCBI Taxonomy" id="948699"/>
    <lineage>
        <taxon>Bacteria</taxon>
        <taxon>Bacillati</taxon>
        <taxon>Actinomycetota</taxon>
        <taxon>Actinomycetes</taxon>
        <taxon>Kitasatosporales</taxon>
        <taxon>Streptomycetaceae</taxon>
        <taxon>Streptomyces</taxon>
    </lineage>
</organism>
<proteinExistence type="predicted"/>
<dbReference type="EMBL" id="BAABBU010000038">
    <property type="protein sequence ID" value="GAA4153011.1"/>
    <property type="molecule type" value="Genomic_DNA"/>
</dbReference>
<accession>A0ABP7ZC36</accession>
<evidence type="ECO:0000313" key="3">
    <source>
        <dbReference type="Proteomes" id="UP001501845"/>
    </source>
</evidence>
<keyword evidence="3" id="KW-1185">Reference proteome</keyword>
<comment type="caution">
    <text evidence="2">The sequence shown here is derived from an EMBL/GenBank/DDBJ whole genome shotgun (WGS) entry which is preliminary data.</text>
</comment>